<evidence type="ECO:0000313" key="1">
    <source>
        <dbReference type="EMBL" id="CAK9054674.1"/>
    </source>
</evidence>
<reference evidence="1 2" key="1">
    <citation type="submission" date="2024-02" db="EMBL/GenBank/DDBJ databases">
        <authorList>
            <person name="Chen Y."/>
            <person name="Shah S."/>
            <person name="Dougan E. K."/>
            <person name="Thang M."/>
            <person name="Chan C."/>
        </authorList>
    </citation>
    <scope>NUCLEOTIDE SEQUENCE [LARGE SCALE GENOMIC DNA]</scope>
</reference>
<proteinExistence type="predicted"/>
<organism evidence="1 2">
    <name type="scientific">Durusdinium trenchii</name>
    <dbReference type="NCBI Taxonomy" id="1381693"/>
    <lineage>
        <taxon>Eukaryota</taxon>
        <taxon>Sar</taxon>
        <taxon>Alveolata</taxon>
        <taxon>Dinophyceae</taxon>
        <taxon>Suessiales</taxon>
        <taxon>Symbiodiniaceae</taxon>
        <taxon>Durusdinium</taxon>
    </lineage>
</organism>
<feature type="non-terminal residue" evidence="1">
    <location>
        <position position="135"/>
    </location>
</feature>
<dbReference type="EMBL" id="CAXAMN010019635">
    <property type="protein sequence ID" value="CAK9054674.1"/>
    <property type="molecule type" value="Genomic_DNA"/>
</dbReference>
<evidence type="ECO:0000313" key="2">
    <source>
        <dbReference type="Proteomes" id="UP001642484"/>
    </source>
</evidence>
<protein>
    <submittedName>
        <fullName evidence="1">Uncharacterized protein</fullName>
    </submittedName>
</protein>
<comment type="caution">
    <text evidence="1">The sequence shown here is derived from an EMBL/GenBank/DDBJ whole genome shotgun (WGS) entry which is preliminary data.</text>
</comment>
<dbReference type="Proteomes" id="UP001642484">
    <property type="component" value="Unassembled WGS sequence"/>
</dbReference>
<accession>A0ABP0MTC8</accession>
<sequence length="135" mass="14884">MAQASPKAYVGTRNTSSLQFEPGYAKPVPLAVKLFDYNSWIAESITCTSPANFHESTVLGHGQKSLLMLLNEFSMLTVAELTKVEREELEKKEKQLRGLEASAKPKAKKTSVTGVVPLADYKKAQLAMQVRLKEA</sequence>
<gene>
    <name evidence="1" type="ORF">CCMP2556_LOCUS27318</name>
</gene>
<name>A0ABP0MTC8_9DINO</name>
<keyword evidence="2" id="KW-1185">Reference proteome</keyword>